<dbReference type="GO" id="GO:0009288">
    <property type="term" value="C:bacterial-type flagellum"/>
    <property type="evidence" value="ECO:0007669"/>
    <property type="project" value="InterPro"/>
</dbReference>
<reference evidence="2 3" key="1">
    <citation type="submission" date="2019-04" db="EMBL/GenBank/DDBJ databases">
        <title>Phreatobacter aquaticus sp. nov.</title>
        <authorList>
            <person name="Choi A."/>
            <person name="Baek K."/>
        </authorList>
    </citation>
    <scope>NUCLEOTIDE SEQUENCE [LARGE SCALE GENOMIC DNA]</scope>
    <source>
        <strain evidence="2 3">NMCR1094</strain>
    </source>
</reference>
<sequence>MKQVSTDHLDRIVQYIRTKGDGGVSLSDVVGLAEVTVESLSSFFRSIDMSVYRELSDIAAFITNMKSEVGRLQPNDLKHSRIPAAGLELDAIVKATEKATDTIMGAAEELMAADASDHVAYKAMVDERMMLIFEACSFQDITGQRVAKVIDTLKHIEARVSRFAEAINAADADGYLSEEEKKREERKMKNILHGPQLSGEGVNQDDVDALFDKPAKPAKSSGKQDDVDALFK</sequence>
<keyword evidence="3" id="KW-1185">Reference proteome</keyword>
<protein>
    <submittedName>
        <fullName evidence="2">Protein phosphatase CheZ</fullName>
    </submittedName>
</protein>
<gene>
    <name evidence="2" type="ORF">E8L99_09730</name>
</gene>
<dbReference type="Proteomes" id="UP000298588">
    <property type="component" value="Chromosome"/>
</dbReference>
<dbReference type="AlphaFoldDB" id="A0A4D7QKU8"/>
<dbReference type="KEGG" id="paqt:E8L99_09730"/>
<dbReference type="RefSeq" id="WP_137099346.1">
    <property type="nucleotide sequence ID" value="NZ_CP039865.1"/>
</dbReference>
<dbReference type="OrthoDB" id="5455460at2"/>
<dbReference type="SUPFAM" id="SSF75708">
    <property type="entry name" value="Chemotaxis phosphatase CheZ"/>
    <property type="match status" value="1"/>
</dbReference>
<feature type="compositionally biased region" description="Basic and acidic residues" evidence="1">
    <location>
        <begin position="178"/>
        <end position="188"/>
    </location>
</feature>
<feature type="compositionally biased region" description="Basic and acidic residues" evidence="1">
    <location>
        <begin position="222"/>
        <end position="232"/>
    </location>
</feature>
<accession>A0A4D7QKU8</accession>
<name>A0A4D7QKU8_9HYPH</name>
<dbReference type="EMBL" id="CP039865">
    <property type="protein sequence ID" value="QCK86014.1"/>
    <property type="molecule type" value="Genomic_DNA"/>
</dbReference>
<organism evidence="2 3">
    <name type="scientific">Phreatobacter aquaticus</name>
    <dbReference type="NCBI Taxonomy" id="2570229"/>
    <lineage>
        <taxon>Bacteria</taxon>
        <taxon>Pseudomonadati</taxon>
        <taxon>Pseudomonadota</taxon>
        <taxon>Alphaproteobacteria</taxon>
        <taxon>Hyphomicrobiales</taxon>
        <taxon>Phreatobacteraceae</taxon>
        <taxon>Phreatobacter</taxon>
    </lineage>
</organism>
<dbReference type="InterPro" id="IPR007439">
    <property type="entry name" value="Chemotax_Pase_CheZ"/>
</dbReference>
<evidence type="ECO:0000313" key="2">
    <source>
        <dbReference type="EMBL" id="QCK86014.1"/>
    </source>
</evidence>
<dbReference type="GO" id="GO:0050920">
    <property type="term" value="P:regulation of chemotaxis"/>
    <property type="evidence" value="ECO:0007669"/>
    <property type="project" value="InterPro"/>
</dbReference>
<dbReference type="Gene3D" id="1.10.287.500">
    <property type="entry name" value="Helix hairpin bin"/>
    <property type="match status" value="1"/>
</dbReference>
<proteinExistence type="predicted"/>
<feature type="region of interest" description="Disordered" evidence="1">
    <location>
        <begin position="177"/>
        <end position="232"/>
    </location>
</feature>
<dbReference type="Pfam" id="PF04344">
    <property type="entry name" value="CheZ"/>
    <property type="match status" value="1"/>
</dbReference>
<evidence type="ECO:0000256" key="1">
    <source>
        <dbReference type="SAM" id="MobiDB-lite"/>
    </source>
</evidence>
<dbReference type="GO" id="GO:0003824">
    <property type="term" value="F:catalytic activity"/>
    <property type="evidence" value="ECO:0007669"/>
    <property type="project" value="InterPro"/>
</dbReference>
<evidence type="ECO:0000313" key="3">
    <source>
        <dbReference type="Proteomes" id="UP000298588"/>
    </source>
</evidence>